<dbReference type="KEGG" id="nmy:CJ229_008155"/>
<evidence type="ECO:0000256" key="8">
    <source>
        <dbReference type="ARBA" id="ARBA00022807"/>
    </source>
</evidence>
<dbReference type="RefSeq" id="WP_102167723.1">
    <property type="nucleotide sequence ID" value="NZ_CP136964.1"/>
</dbReference>
<dbReference type="AlphaFoldDB" id="A0AAF0YIG9"/>
<organism evidence="12 13">
    <name type="scientific">Nosocomiicoccus massiliensis</name>
    <dbReference type="NCBI Taxonomy" id="1232430"/>
    <lineage>
        <taxon>Bacteria</taxon>
        <taxon>Bacillati</taxon>
        <taxon>Bacillota</taxon>
        <taxon>Bacilli</taxon>
        <taxon>Bacillales</taxon>
        <taxon>Staphylococcaceae</taxon>
        <taxon>Nosocomiicoccus</taxon>
    </lineage>
</organism>
<comment type="subunit">
    <text evidence="9">Homotetramer.</text>
</comment>
<dbReference type="InterPro" id="IPR033693">
    <property type="entry name" value="PGPEP1_Glu_AS"/>
</dbReference>
<dbReference type="InterPro" id="IPR033694">
    <property type="entry name" value="PGPEP1_Cys_AS"/>
</dbReference>
<evidence type="ECO:0000256" key="3">
    <source>
        <dbReference type="ARBA" id="ARBA00004496"/>
    </source>
</evidence>
<evidence type="ECO:0000256" key="6">
    <source>
        <dbReference type="ARBA" id="ARBA00022670"/>
    </source>
</evidence>
<sequence length="198" mass="21705">MKLLLTGFVPFLNHKINPTEEIVKALDSETINGYTIETRVLPVDFKASEQELLKEIDERKPDAVIMLGLAAGRSKITPERIAINVKDGAKDNSGFAPVDQPIVEGGPDGLFSTLPIRKMVDTLNESYLPAKISNTAGTYLCNNMMYVALHEASRANDSFKAGFIHLPASHELAIENPALPSMSLDDLKRTVRICIEAL</sequence>
<dbReference type="GO" id="GO:0006508">
    <property type="term" value="P:proteolysis"/>
    <property type="evidence" value="ECO:0007669"/>
    <property type="project" value="UniProtKB-KW"/>
</dbReference>
<keyword evidence="13" id="KW-1185">Reference proteome</keyword>
<keyword evidence="8 9" id="KW-0788">Thiol protease</keyword>
<dbReference type="HAMAP" id="MF_00417">
    <property type="entry name" value="Pyrrolid_peptidase"/>
    <property type="match status" value="1"/>
</dbReference>
<dbReference type="InterPro" id="IPR016125">
    <property type="entry name" value="Peptidase_C15-like"/>
</dbReference>
<name>A0AAF0YIG9_9STAP</name>
<dbReference type="CDD" id="cd00501">
    <property type="entry name" value="Peptidase_C15"/>
    <property type="match status" value="1"/>
</dbReference>
<dbReference type="Proteomes" id="UP000243626">
    <property type="component" value="Chromosome"/>
</dbReference>
<dbReference type="GO" id="GO:0005829">
    <property type="term" value="C:cytosol"/>
    <property type="evidence" value="ECO:0007669"/>
    <property type="project" value="InterPro"/>
</dbReference>
<dbReference type="PROSITE" id="PS01334">
    <property type="entry name" value="PYRASE_CYS"/>
    <property type="match status" value="1"/>
</dbReference>
<gene>
    <name evidence="9 12" type="primary">pcp</name>
    <name evidence="12" type="ORF">CJ229_008155</name>
</gene>
<dbReference type="EC" id="3.4.19.3" evidence="9"/>
<comment type="similarity">
    <text evidence="4 9">Belongs to the peptidase C15 family.</text>
</comment>
<feature type="active site" evidence="9 11">
    <location>
        <position position="141"/>
    </location>
</feature>
<dbReference type="Pfam" id="PF01470">
    <property type="entry name" value="Peptidase_C15"/>
    <property type="match status" value="1"/>
</dbReference>
<evidence type="ECO:0000256" key="1">
    <source>
        <dbReference type="ARBA" id="ARBA00001770"/>
    </source>
</evidence>
<dbReference type="PRINTS" id="PR00706">
    <property type="entry name" value="PYROGLUPTASE"/>
</dbReference>
<feature type="active site" evidence="9 10">
    <location>
        <position position="79"/>
    </location>
</feature>
<dbReference type="Gene3D" id="3.40.630.20">
    <property type="entry name" value="Peptidase C15, pyroglutamyl peptidase I-like"/>
    <property type="match status" value="1"/>
</dbReference>
<comment type="subcellular location">
    <subcellularLocation>
        <location evidence="3 9">Cytoplasm</location>
    </subcellularLocation>
</comment>
<reference evidence="13" key="1">
    <citation type="submission" date="2017-09" db="EMBL/GenBank/DDBJ databases">
        <title>Bacterial strain isolated from the female urinary microbiota.</title>
        <authorList>
            <person name="Thomas-White K."/>
            <person name="Kumar N."/>
            <person name="Forster S."/>
            <person name="Putonti C."/>
            <person name="Lawley T."/>
            <person name="Wolfe A.J."/>
        </authorList>
    </citation>
    <scope>NUCLEOTIDE SEQUENCE [LARGE SCALE GENOMIC DNA]</scope>
    <source>
        <strain evidence="13">UMB0959</strain>
    </source>
</reference>
<feature type="active site" evidence="9">
    <location>
        <position position="165"/>
    </location>
</feature>
<accession>A0AAF0YIG9</accession>
<dbReference type="GO" id="GO:0016920">
    <property type="term" value="F:pyroglutamyl-peptidase activity"/>
    <property type="evidence" value="ECO:0007669"/>
    <property type="project" value="UniProtKB-UniRule"/>
</dbReference>
<dbReference type="InterPro" id="IPR000816">
    <property type="entry name" value="Peptidase_C15"/>
</dbReference>
<dbReference type="EMBL" id="CP136964">
    <property type="protein sequence ID" value="WOS96045.1"/>
    <property type="molecule type" value="Genomic_DNA"/>
</dbReference>
<protein>
    <recommendedName>
        <fullName evidence="9">Pyrrolidone-carboxylate peptidase</fullName>
        <ecNumber evidence="9">3.4.19.3</ecNumber>
    </recommendedName>
    <alternativeName>
        <fullName evidence="9">5-oxoprolyl-peptidase</fullName>
    </alternativeName>
    <alternativeName>
        <fullName evidence="9">Pyroglutamyl-peptidase I</fullName>
        <shortName evidence="9">PGP-I</shortName>
        <shortName evidence="9">Pyrase</shortName>
    </alternativeName>
</protein>
<dbReference type="NCBIfam" id="TIGR00504">
    <property type="entry name" value="pyro_pdase"/>
    <property type="match status" value="1"/>
</dbReference>
<comment type="function">
    <text evidence="2 9">Removes 5-oxoproline from various penultimate amino acid residues except L-proline.</text>
</comment>
<evidence type="ECO:0000256" key="4">
    <source>
        <dbReference type="ARBA" id="ARBA00006641"/>
    </source>
</evidence>
<evidence type="ECO:0000256" key="11">
    <source>
        <dbReference type="PROSITE-ProRule" id="PRU10077"/>
    </source>
</evidence>
<evidence type="ECO:0000313" key="12">
    <source>
        <dbReference type="EMBL" id="WOS96045.1"/>
    </source>
</evidence>
<evidence type="ECO:0000256" key="2">
    <source>
        <dbReference type="ARBA" id="ARBA00002280"/>
    </source>
</evidence>
<dbReference type="PANTHER" id="PTHR23402">
    <property type="entry name" value="PROTEASE FAMILY C15 PYROGLUTAMYL-PEPTIDASE I-RELATED"/>
    <property type="match status" value="1"/>
</dbReference>
<evidence type="ECO:0000313" key="13">
    <source>
        <dbReference type="Proteomes" id="UP000243626"/>
    </source>
</evidence>
<dbReference type="PIRSF" id="PIRSF015592">
    <property type="entry name" value="Prld-crbxl_pptds"/>
    <property type="match status" value="1"/>
</dbReference>
<comment type="catalytic activity">
    <reaction evidence="1 9 10">
        <text>Release of an N-terminal pyroglutamyl group from a polypeptide, the second amino acid generally not being Pro.</text>
        <dbReference type="EC" id="3.4.19.3"/>
    </reaction>
</comment>
<evidence type="ECO:0000256" key="5">
    <source>
        <dbReference type="ARBA" id="ARBA00022490"/>
    </source>
</evidence>
<dbReference type="NCBIfam" id="NF009676">
    <property type="entry name" value="PRK13197.1"/>
    <property type="match status" value="1"/>
</dbReference>
<dbReference type="InterPro" id="IPR029762">
    <property type="entry name" value="PGP-I_bact-type"/>
</dbReference>
<keyword evidence="5 9" id="KW-0963">Cytoplasm</keyword>
<evidence type="ECO:0000256" key="9">
    <source>
        <dbReference type="HAMAP-Rule" id="MF_00417"/>
    </source>
</evidence>
<keyword evidence="6 9" id="KW-0645">Protease</keyword>
<dbReference type="InterPro" id="IPR036440">
    <property type="entry name" value="Peptidase_C15-like_sf"/>
</dbReference>
<proteinExistence type="inferred from homology"/>
<evidence type="ECO:0000256" key="7">
    <source>
        <dbReference type="ARBA" id="ARBA00022801"/>
    </source>
</evidence>
<dbReference type="PANTHER" id="PTHR23402:SF1">
    <property type="entry name" value="PYROGLUTAMYL-PEPTIDASE I"/>
    <property type="match status" value="1"/>
</dbReference>
<keyword evidence="7 9" id="KW-0378">Hydrolase</keyword>
<dbReference type="SUPFAM" id="SSF53182">
    <property type="entry name" value="Pyrrolidone carboxyl peptidase (pyroglutamate aminopeptidase)"/>
    <property type="match status" value="1"/>
</dbReference>
<dbReference type="PROSITE" id="PS01333">
    <property type="entry name" value="PYRASE_GLU"/>
    <property type="match status" value="1"/>
</dbReference>
<evidence type="ECO:0000256" key="10">
    <source>
        <dbReference type="PROSITE-ProRule" id="PRU10076"/>
    </source>
</evidence>